<accession>A0A9D1E2Z7</accession>
<dbReference type="GO" id="GO:0000287">
    <property type="term" value="F:magnesium ion binding"/>
    <property type="evidence" value="ECO:0007669"/>
    <property type="project" value="UniProtKB-UniRule"/>
</dbReference>
<dbReference type="HAMAP" id="MF_00109">
    <property type="entry name" value="Shikimate_kinase"/>
    <property type="match status" value="1"/>
</dbReference>
<evidence type="ECO:0000313" key="8">
    <source>
        <dbReference type="EMBL" id="HIR63484.1"/>
    </source>
</evidence>
<dbReference type="GO" id="GO:0009073">
    <property type="term" value="P:aromatic amino acid family biosynthetic process"/>
    <property type="evidence" value="ECO:0007669"/>
    <property type="project" value="UniProtKB-KW"/>
</dbReference>
<dbReference type="PRINTS" id="PR01100">
    <property type="entry name" value="SHIKIMTKNASE"/>
</dbReference>
<evidence type="ECO:0000256" key="6">
    <source>
        <dbReference type="ARBA" id="ARBA00023141"/>
    </source>
</evidence>
<dbReference type="GO" id="GO:0004765">
    <property type="term" value="F:shikimate kinase activity"/>
    <property type="evidence" value="ECO:0007669"/>
    <property type="project" value="UniProtKB-UniRule"/>
</dbReference>
<gene>
    <name evidence="7" type="primary">aroK</name>
    <name evidence="8" type="ORF">IAC94_08205</name>
</gene>
<keyword evidence="3 7" id="KW-0547">Nucleotide-binding</keyword>
<dbReference type="Gene3D" id="3.40.50.300">
    <property type="entry name" value="P-loop containing nucleotide triphosphate hydrolases"/>
    <property type="match status" value="1"/>
</dbReference>
<feature type="binding site" evidence="7">
    <location>
        <position position="56"/>
    </location>
    <ligand>
        <name>substrate</name>
    </ligand>
</feature>
<comment type="subunit">
    <text evidence="7">Monomer.</text>
</comment>
<organism evidence="8 9">
    <name type="scientific">Candidatus Coprenecus avistercoris</name>
    <dbReference type="NCBI Taxonomy" id="2840730"/>
    <lineage>
        <taxon>Bacteria</taxon>
        <taxon>Pseudomonadati</taxon>
        <taxon>Bacteroidota</taxon>
        <taxon>Bacteroidia</taxon>
        <taxon>Bacteroidales</taxon>
        <taxon>Rikenellaceae</taxon>
        <taxon>Rikenellaceae incertae sedis</taxon>
        <taxon>Candidatus Coprenecus</taxon>
    </lineage>
</organism>
<dbReference type="PANTHER" id="PTHR21087:SF16">
    <property type="entry name" value="SHIKIMATE KINASE 1, CHLOROPLASTIC"/>
    <property type="match status" value="1"/>
</dbReference>
<dbReference type="CDD" id="cd00464">
    <property type="entry name" value="SK"/>
    <property type="match status" value="1"/>
</dbReference>
<comment type="caution">
    <text evidence="7">Lacks conserved residue(s) required for the propagation of feature annotation.</text>
</comment>
<comment type="cofactor">
    <cofactor evidence="7">
        <name>Mg(2+)</name>
        <dbReference type="ChEBI" id="CHEBI:18420"/>
    </cofactor>
    <text evidence="7">Binds 1 Mg(2+) ion per subunit.</text>
</comment>
<comment type="similarity">
    <text evidence="7">Belongs to the shikimate kinase family.</text>
</comment>
<keyword evidence="6 7" id="KW-0057">Aromatic amino acid biosynthesis</keyword>
<evidence type="ECO:0000256" key="2">
    <source>
        <dbReference type="ARBA" id="ARBA00022679"/>
    </source>
</evidence>
<dbReference type="GO" id="GO:0005829">
    <property type="term" value="C:cytosol"/>
    <property type="evidence" value="ECO:0007669"/>
    <property type="project" value="TreeGrafter"/>
</dbReference>
<feature type="binding site" evidence="7">
    <location>
        <position position="92"/>
    </location>
    <ligand>
        <name>substrate</name>
    </ligand>
</feature>
<keyword evidence="7" id="KW-0963">Cytoplasm</keyword>
<name>A0A9D1E2Z7_9BACT</name>
<dbReference type="SUPFAM" id="SSF52540">
    <property type="entry name" value="P-loop containing nucleoside triphosphate hydrolases"/>
    <property type="match status" value="1"/>
</dbReference>
<keyword evidence="7" id="KW-0479">Metal-binding</keyword>
<dbReference type="PANTHER" id="PTHR21087">
    <property type="entry name" value="SHIKIMATE KINASE"/>
    <property type="match status" value="1"/>
</dbReference>
<evidence type="ECO:0000313" key="9">
    <source>
        <dbReference type="Proteomes" id="UP000886744"/>
    </source>
</evidence>
<feature type="binding site" evidence="7">
    <location>
        <position position="32"/>
    </location>
    <ligand>
        <name>substrate</name>
    </ligand>
</feature>
<dbReference type="GO" id="GO:0009423">
    <property type="term" value="P:chorismate biosynthetic process"/>
    <property type="evidence" value="ECO:0007669"/>
    <property type="project" value="UniProtKB-UniRule"/>
</dbReference>
<reference evidence="8" key="2">
    <citation type="journal article" date="2021" name="PeerJ">
        <title>Extensive microbial diversity within the chicken gut microbiome revealed by metagenomics and culture.</title>
        <authorList>
            <person name="Gilroy R."/>
            <person name="Ravi A."/>
            <person name="Getino M."/>
            <person name="Pursley I."/>
            <person name="Horton D.L."/>
            <person name="Alikhan N.F."/>
            <person name="Baker D."/>
            <person name="Gharbi K."/>
            <person name="Hall N."/>
            <person name="Watson M."/>
            <person name="Adriaenssens E.M."/>
            <person name="Foster-Nyarko E."/>
            <person name="Jarju S."/>
            <person name="Secka A."/>
            <person name="Antonio M."/>
            <person name="Oren A."/>
            <person name="Chaudhuri R.R."/>
            <person name="La Ragione R."/>
            <person name="Hildebrand F."/>
            <person name="Pallen M.J."/>
        </authorList>
    </citation>
    <scope>NUCLEOTIDE SEQUENCE</scope>
    <source>
        <strain evidence="8">ChiHjej13B12-12457</strain>
    </source>
</reference>
<sequence length="165" mass="18430">MIISLIGFMAAGKTTMARELSAKVGAPMIDTDAYIEEREGKTVSGIFAAVGEPGFRKIEEECLEDILEEHISEHPETLEDMHRCTLVLSLGGGIVTTPGCRDLISRFTYCVYVKTDIDTIFNRLSKDTGGRTLLENRGDTPLRDVIDRLYREREPLYEALARTTV</sequence>
<comment type="pathway">
    <text evidence="7">Metabolic intermediate biosynthesis; chorismate biosynthesis; chorismate from D-erythrose 4-phosphate and phosphoenolpyruvate: step 5/7.</text>
</comment>
<dbReference type="InterPro" id="IPR031322">
    <property type="entry name" value="Shikimate/glucono_kinase"/>
</dbReference>
<feature type="binding site" evidence="7">
    <location>
        <begin position="10"/>
        <end position="15"/>
    </location>
    <ligand>
        <name>ATP</name>
        <dbReference type="ChEBI" id="CHEBI:30616"/>
    </ligand>
</feature>
<evidence type="ECO:0000256" key="1">
    <source>
        <dbReference type="ARBA" id="ARBA00022605"/>
    </source>
</evidence>
<comment type="subcellular location">
    <subcellularLocation>
        <location evidence="7">Cytoplasm</location>
    </subcellularLocation>
</comment>
<dbReference type="EC" id="2.7.1.71" evidence="7"/>
<evidence type="ECO:0000256" key="4">
    <source>
        <dbReference type="ARBA" id="ARBA00022777"/>
    </source>
</evidence>
<proteinExistence type="inferred from homology"/>
<dbReference type="AlphaFoldDB" id="A0A9D1E2Z7"/>
<reference evidence="8" key="1">
    <citation type="submission" date="2020-10" db="EMBL/GenBank/DDBJ databases">
        <authorList>
            <person name="Gilroy R."/>
        </authorList>
    </citation>
    <scope>NUCLEOTIDE SEQUENCE</scope>
    <source>
        <strain evidence="8">ChiHjej13B12-12457</strain>
    </source>
</reference>
<feature type="binding site" evidence="7">
    <location>
        <position position="14"/>
    </location>
    <ligand>
        <name>Mg(2+)</name>
        <dbReference type="ChEBI" id="CHEBI:18420"/>
    </ligand>
</feature>
<keyword evidence="7" id="KW-0460">Magnesium</keyword>
<dbReference type="GO" id="GO:0008652">
    <property type="term" value="P:amino acid biosynthetic process"/>
    <property type="evidence" value="ECO:0007669"/>
    <property type="project" value="UniProtKB-KW"/>
</dbReference>
<protein>
    <recommendedName>
        <fullName evidence="7">Shikimate kinase</fullName>
        <shortName evidence="7">SK</shortName>
        <ecNumber evidence="7">2.7.1.71</ecNumber>
    </recommendedName>
</protein>
<dbReference type="Pfam" id="PF01202">
    <property type="entry name" value="SKI"/>
    <property type="match status" value="1"/>
</dbReference>
<evidence type="ECO:0000256" key="7">
    <source>
        <dbReference type="HAMAP-Rule" id="MF_00109"/>
    </source>
</evidence>
<comment type="catalytic activity">
    <reaction evidence="7">
        <text>shikimate + ATP = 3-phosphoshikimate + ADP + H(+)</text>
        <dbReference type="Rhea" id="RHEA:13121"/>
        <dbReference type="ChEBI" id="CHEBI:15378"/>
        <dbReference type="ChEBI" id="CHEBI:30616"/>
        <dbReference type="ChEBI" id="CHEBI:36208"/>
        <dbReference type="ChEBI" id="CHEBI:145989"/>
        <dbReference type="ChEBI" id="CHEBI:456216"/>
        <dbReference type="EC" id="2.7.1.71"/>
    </reaction>
</comment>
<dbReference type="InterPro" id="IPR000623">
    <property type="entry name" value="Shikimate_kinase/TSH1"/>
</dbReference>
<keyword evidence="5 7" id="KW-0067">ATP-binding</keyword>
<feature type="binding site" evidence="7">
    <location>
        <position position="153"/>
    </location>
    <ligand>
        <name>substrate</name>
    </ligand>
</feature>
<comment type="caution">
    <text evidence="8">The sequence shown here is derived from an EMBL/GenBank/DDBJ whole genome shotgun (WGS) entry which is preliminary data.</text>
</comment>
<keyword evidence="2 7" id="KW-0808">Transferase</keyword>
<keyword evidence="4 7" id="KW-0418">Kinase</keyword>
<comment type="function">
    <text evidence="7">Catalyzes the specific phosphorylation of the 3-hydroxyl group of shikimic acid using ATP as a cosubstrate.</text>
</comment>
<dbReference type="EMBL" id="DVHI01000100">
    <property type="protein sequence ID" value="HIR63484.1"/>
    <property type="molecule type" value="Genomic_DNA"/>
</dbReference>
<dbReference type="GO" id="GO:0005524">
    <property type="term" value="F:ATP binding"/>
    <property type="evidence" value="ECO:0007669"/>
    <property type="project" value="UniProtKB-UniRule"/>
</dbReference>
<feature type="binding site" evidence="7">
    <location>
        <position position="131"/>
    </location>
    <ligand>
        <name>ATP</name>
        <dbReference type="ChEBI" id="CHEBI:30616"/>
    </ligand>
</feature>
<evidence type="ECO:0000256" key="5">
    <source>
        <dbReference type="ARBA" id="ARBA00022840"/>
    </source>
</evidence>
<keyword evidence="1 7" id="KW-0028">Amino-acid biosynthesis</keyword>
<evidence type="ECO:0000256" key="3">
    <source>
        <dbReference type="ARBA" id="ARBA00022741"/>
    </source>
</evidence>
<dbReference type="Proteomes" id="UP000886744">
    <property type="component" value="Unassembled WGS sequence"/>
</dbReference>
<dbReference type="InterPro" id="IPR027417">
    <property type="entry name" value="P-loop_NTPase"/>
</dbReference>